<organism evidence="3 4">
    <name type="scientific">Podospora aff. communis PSN243</name>
    <dbReference type="NCBI Taxonomy" id="3040156"/>
    <lineage>
        <taxon>Eukaryota</taxon>
        <taxon>Fungi</taxon>
        <taxon>Dikarya</taxon>
        <taxon>Ascomycota</taxon>
        <taxon>Pezizomycotina</taxon>
        <taxon>Sordariomycetes</taxon>
        <taxon>Sordariomycetidae</taxon>
        <taxon>Sordariales</taxon>
        <taxon>Podosporaceae</taxon>
        <taxon>Podospora</taxon>
    </lineage>
</organism>
<name>A0AAV9H2H5_9PEZI</name>
<comment type="caution">
    <text evidence="3">The sequence shown here is derived from an EMBL/GenBank/DDBJ whole genome shotgun (WGS) entry which is preliminary data.</text>
</comment>
<feature type="compositionally biased region" description="Basic and acidic residues" evidence="2">
    <location>
        <begin position="47"/>
        <end position="57"/>
    </location>
</feature>
<sequence length="696" mass="79021">MAKLKRSRLRSQAASVQPRSHSEDSSSDGSIPNTTVPPRRAPSTITLREKRRPEAHPEGAPPKRARRLDAKFARARASSDAADDGGEDIAVNPVVLASLNDHLFVTPRPARRRRRDIAVVIPQSSSIANQPTNGDRLLTARQVTLDPIEESPQLHDRDVVLDSVERDEPDEEFEAEEVGAEQAQLVRAGAADEVYNMLENEDEDEDEEMREFINRAIKNAVPRTINGLSRQRERRAPVIGDEDFGYGQLAQPRMLGPGRVTLSPSVVMDVRPIYTAAVNTRRLRGIVGLMGRPGWTARGKDWKNGFSQDEPGITAVGRRIFKYLHSFRNLVRQAPKLVGAEKQDLARQKEWLDANREKVKKSLSEIAKLVTKMRDELDVPDPDGLGANLERRAAIVGDLMNPVIPQLVRVLESLFCLGGVDPDNLNDILDEVLITPELLGYIQAVTKWISSLRVKLKWELEQRPLDNSHVRGTQLERLVKGQKSAWNLFDGAMHKLKQDLEDAEQQHEEAMQEQNEEERLAECQQRDEQIRAAREREEEEEEVWKERQYEAVARSTQWIKSQPRPMAEKWRKANERYYQEQNDQVQQPARPLVPVMSGARRPPPQFHGPPVAPNLSEQDMENKRWILEQITKEDGEGRTAPPTRDSMEAWAEAMGMEVAEVIGEVAAFQRSARELARQRRVEVPEWAREDVAVGRR</sequence>
<dbReference type="Proteomes" id="UP001321760">
    <property type="component" value="Unassembled WGS sequence"/>
</dbReference>
<evidence type="ECO:0000313" key="4">
    <source>
        <dbReference type="Proteomes" id="UP001321760"/>
    </source>
</evidence>
<dbReference type="EMBL" id="MU865918">
    <property type="protein sequence ID" value="KAK4454145.1"/>
    <property type="molecule type" value="Genomic_DNA"/>
</dbReference>
<gene>
    <name evidence="3" type="ORF">QBC34DRAFT_178429</name>
</gene>
<reference evidence="3" key="2">
    <citation type="submission" date="2023-05" db="EMBL/GenBank/DDBJ databases">
        <authorList>
            <consortium name="Lawrence Berkeley National Laboratory"/>
            <person name="Steindorff A."/>
            <person name="Hensen N."/>
            <person name="Bonometti L."/>
            <person name="Westerberg I."/>
            <person name="Brannstrom I.O."/>
            <person name="Guillou S."/>
            <person name="Cros-Aarteil S."/>
            <person name="Calhoun S."/>
            <person name="Haridas S."/>
            <person name="Kuo A."/>
            <person name="Mondo S."/>
            <person name="Pangilinan J."/>
            <person name="Riley R."/>
            <person name="Labutti K."/>
            <person name="Andreopoulos B."/>
            <person name="Lipzen A."/>
            <person name="Chen C."/>
            <person name="Yanf M."/>
            <person name="Daum C."/>
            <person name="Ng V."/>
            <person name="Clum A."/>
            <person name="Ohm R."/>
            <person name="Martin F."/>
            <person name="Silar P."/>
            <person name="Natvig D."/>
            <person name="Lalanne C."/>
            <person name="Gautier V."/>
            <person name="Ament-Velasquez S.L."/>
            <person name="Kruys A."/>
            <person name="Hutchinson M.I."/>
            <person name="Powell A.J."/>
            <person name="Barry K."/>
            <person name="Miller A.N."/>
            <person name="Grigoriev I.V."/>
            <person name="Debuchy R."/>
            <person name="Gladieux P."/>
            <person name="Thoren M.H."/>
            <person name="Johannesson H."/>
        </authorList>
    </citation>
    <scope>NUCLEOTIDE SEQUENCE</scope>
    <source>
        <strain evidence="3">PSN243</strain>
    </source>
</reference>
<accession>A0AAV9H2H5</accession>
<keyword evidence="4" id="KW-1185">Reference proteome</keyword>
<proteinExistence type="predicted"/>
<feature type="region of interest" description="Disordered" evidence="2">
    <location>
        <begin position="1"/>
        <end position="85"/>
    </location>
</feature>
<evidence type="ECO:0000256" key="1">
    <source>
        <dbReference type="SAM" id="Coils"/>
    </source>
</evidence>
<feature type="coiled-coil region" evidence="1">
    <location>
        <begin position="493"/>
        <end position="540"/>
    </location>
</feature>
<evidence type="ECO:0000313" key="3">
    <source>
        <dbReference type="EMBL" id="KAK4454145.1"/>
    </source>
</evidence>
<keyword evidence="1" id="KW-0175">Coiled coil</keyword>
<reference evidence="3" key="1">
    <citation type="journal article" date="2023" name="Mol. Phylogenet. Evol.">
        <title>Genome-scale phylogeny and comparative genomics of the fungal order Sordariales.</title>
        <authorList>
            <person name="Hensen N."/>
            <person name="Bonometti L."/>
            <person name="Westerberg I."/>
            <person name="Brannstrom I.O."/>
            <person name="Guillou S."/>
            <person name="Cros-Aarteil S."/>
            <person name="Calhoun S."/>
            <person name="Haridas S."/>
            <person name="Kuo A."/>
            <person name="Mondo S."/>
            <person name="Pangilinan J."/>
            <person name="Riley R."/>
            <person name="LaButti K."/>
            <person name="Andreopoulos B."/>
            <person name="Lipzen A."/>
            <person name="Chen C."/>
            <person name="Yan M."/>
            <person name="Daum C."/>
            <person name="Ng V."/>
            <person name="Clum A."/>
            <person name="Steindorff A."/>
            <person name="Ohm R.A."/>
            <person name="Martin F."/>
            <person name="Silar P."/>
            <person name="Natvig D.O."/>
            <person name="Lalanne C."/>
            <person name="Gautier V."/>
            <person name="Ament-Velasquez S.L."/>
            <person name="Kruys A."/>
            <person name="Hutchinson M.I."/>
            <person name="Powell A.J."/>
            <person name="Barry K."/>
            <person name="Miller A.N."/>
            <person name="Grigoriev I.V."/>
            <person name="Debuchy R."/>
            <person name="Gladieux P."/>
            <person name="Hiltunen Thoren M."/>
            <person name="Johannesson H."/>
        </authorList>
    </citation>
    <scope>NUCLEOTIDE SEQUENCE</scope>
    <source>
        <strain evidence="3">PSN243</strain>
    </source>
</reference>
<dbReference type="AlphaFoldDB" id="A0AAV9H2H5"/>
<protein>
    <submittedName>
        <fullName evidence="3">Uncharacterized protein</fullName>
    </submittedName>
</protein>
<feature type="compositionally biased region" description="Polar residues" evidence="2">
    <location>
        <begin position="10"/>
        <end position="19"/>
    </location>
</feature>
<evidence type="ECO:0000256" key="2">
    <source>
        <dbReference type="SAM" id="MobiDB-lite"/>
    </source>
</evidence>